<organism evidence="3 4">
    <name type="scientific">Coregonus suidteri</name>
    <dbReference type="NCBI Taxonomy" id="861788"/>
    <lineage>
        <taxon>Eukaryota</taxon>
        <taxon>Metazoa</taxon>
        <taxon>Chordata</taxon>
        <taxon>Craniata</taxon>
        <taxon>Vertebrata</taxon>
        <taxon>Euteleostomi</taxon>
        <taxon>Actinopterygii</taxon>
        <taxon>Neopterygii</taxon>
        <taxon>Teleostei</taxon>
        <taxon>Protacanthopterygii</taxon>
        <taxon>Salmoniformes</taxon>
        <taxon>Salmonidae</taxon>
        <taxon>Coregoninae</taxon>
        <taxon>Coregonus</taxon>
    </lineage>
</organism>
<dbReference type="Gene3D" id="1.25.40.20">
    <property type="entry name" value="Ankyrin repeat-containing domain"/>
    <property type="match status" value="1"/>
</dbReference>
<evidence type="ECO:0000259" key="2">
    <source>
        <dbReference type="PROSITE" id="PS50053"/>
    </source>
</evidence>
<dbReference type="PANTHER" id="PTHR22677:SF3">
    <property type="entry name" value="ANKYRIN REPEAT DOMAIN-CONTAINING PROTEIN 60"/>
    <property type="match status" value="1"/>
</dbReference>
<dbReference type="EMBL" id="JAGTTL010000006">
    <property type="protein sequence ID" value="KAK6320869.1"/>
    <property type="molecule type" value="Genomic_DNA"/>
</dbReference>
<evidence type="ECO:0000256" key="1">
    <source>
        <dbReference type="PROSITE-ProRule" id="PRU00023"/>
    </source>
</evidence>
<dbReference type="InterPro" id="IPR029071">
    <property type="entry name" value="Ubiquitin-like_domsf"/>
</dbReference>
<keyword evidence="1" id="KW-0040">ANK repeat</keyword>
<dbReference type="SUPFAM" id="SSF54236">
    <property type="entry name" value="Ubiquitin-like"/>
    <property type="match status" value="1"/>
</dbReference>
<feature type="repeat" description="ANK" evidence="1">
    <location>
        <begin position="217"/>
        <end position="249"/>
    </location>
</feature>
<dbReference type="InterPro" id="IPR002110">
    <property type="entry name" value="Ankyrin_rpt"/>
</dbReference>
<dbReference type="PROSITE" id="PS50053">
    <property type="entry name" value="UBIQUITIN_2"/>
    <property type="match status" value="1"/>
</dbReference>
<sequence length="355" mass="39814">MIQRVSMSNPMAYFNTSTKRIPLQVPRPKSAMIYRDSDSKSVPRPKSAIYRDPSEKVKFSLGARLRETGEMFVVPDCQHNMRIRELKNAMELVVGIPTDFQRVCYLDKGDLYDDTTIHCNDIVPGTTVTLMIWPYDGWAELVIAAATGDVLKLKSVMSKPAPPRSSHPSAMGSMGGAPSWLSHRLFSALFISAHRGHMPAVRFLLQQGANVRGQTPLGRGALHAAAAQGQFQSIQELLVCGAPLQLEDAEGMTALRTATRWGQRKSTQQLFLFHWQERAQGVRLKPHLDETELFAHQKHDSQLRTWHRGAHAQRYMAHLGRCSRGVEGRVEVRQLGPLQNTAMRAQARRAWMGDV</sequence>
<keyword evidence="4" id="KW-1185">Reference proteome</keyword>
<dbReference type="PANTHER" id="PTHR22677">
    <property type="entry name" value="ANKYRIN REPEAT DOMAIN-CONTAINING PROTEIN 60"/>
    <property type="match status" value="1"/>
</dbReference>
<evidence type="ECO:0000313" key="4">
    <source>
        <dbReference type="Proteomes" id="UP001356427"/>
    </source>
</evidence>
<dbReference type="Pfam" id="PF12796">
    <property type="entry name" value="Ank_2"/>
    <property type="match status" value="1"/>
</dbReference>
<dbReference type="InterPro" id="IPR039323">
    <property type="entry name" value="ANKRD_45/46/60"/>
</dbReference>
<dbReference type="InterPro" id="IPR000626">
    <property type="entry name" value="Ubiquitin-like_dom"/>
</dbReference>
<dbReference type="CDD" id="cd17063">
    <property type="entry name" value="Ubl_ANKRD60"/>
    <property type="match status" value="1"/>
</dbReference>
<dbReference type="SUPFAM" id="SSF48403">
    <property type="entry name" value="Ankyrin repeat"/>
    <property type="match status" value="1"/>
</dbReference>
<name>A0AAN8R066_9TELE</name>
<reference evidence="3 4" key="1">
    <citation type="submission" date="2021-04" db="EMBL/GenBank/DDBJ databases">
        <authorList>
            <person name="De Guttry C."/>
            <person name="Zahm M."/>
            <person name="Klopp C."/>
            <person name="Cabau C."/>
            <person name="Louis A."/>
            <person name="Berthelot C."/>
            <person name="Parey E."/>
            <person name="Roest Crollius H."/>
            <person name="Montfort J."/>
            <person name="Robinson-Rechavi M."/>
            <person name="Bucao C."/>
            <person name="Bouchez O."/>
            <person name="Gislard M."/>
            <person name="Lluch J."/>
            <person name="Milhes M."/>
            <person name="Lampietro C."/>
            <person name="Lopez Roques C."/>
            <person name="Donnadieu C."/>
            <person name="Braasch I."/>
            <person name="Desvignes T."/>
            <person name="Postlethwait J."/>
            <person name="Bobe J."/>
            <person name="Wedekind C."/>
            <person name="Guiguen Y."/>
        </authorList>
    </citation>
    <scope>NUCLEOTIDE SEQUENCE [LARGE SCALE GENOMIC DNA]</scope>
    <source>
        <strain evidence="3">Cs_M1</strain>
        <tissue evidence="3">Blood</tissue>
    </source>
</reference>
<comment type="caution">
    <text evidence="3">The sequence shown here is derived from an EMBL/GenBank/DDBJ whole genome shotgun (WGS) entry which is preliminary data.</text>
</comment>
<protein>
    <recommendedName>
        <fullName evidence="2">Ubiquitin-like domain-containing protein</fullName>
    </recommendedName>
</protein>
<feature type="domain" description="Ubiquitin-like" evidence="2">
    <location>
        <begin position="83"/>
        <end position="137"/>
    </location>
</feature>
<accession>A0AAN8R066</accession>
<dbReference type="PROSITE" id="PS50088">
    <property type="entry name" value="ANK_REPEAT"/>
    <property type="match status" value="1"/>
</dbReference>
<proteinExistence type="predicted"/>
<dbReference type="InterPro" id="IPR036770">
    <property type="entry name" value="Ankyrin_rpt-contain_sf"/>
</dbReference>
<dbReference type="AlphaFoldDB" id="A0AAN8R066"/>
<gene>
    <name evidence="3" type="ORF">J4Q44_G00078450</name>
</gene>
<evidence type="ECO:0000313" key="3">
    <source>
        <dbReference type="EMBL" id="KAK6320869.1"/>
    </source>
</evidence>
<dbReference type="Proteomes" id="UP001356427">
    <property type="component" value="Unassembled WGS sequence"/>
</dbReference>